<accession>A0A1X0WES3</accession>
<keyword evidence="3" id="KW-1134">Transmembrane beta strand</keyword>
<comment type="subcellular location">
    <subcellularLocation>
        <location evidence="1 3">Cell outer membrane</location>
        <topology evidence="1 3">Lipid-anchor</topology>
    </subcellularLocation>
</comment>
<dbReference type="InterPro" id="IPR003423">
    <property type="entry name" value="OMP_efflux"/>
</dbReference>
<protein>
    <submittedName>
        <fullName evidence="4">RND transporter</fullName>
    </submittedName>
</protein>
<evidence type="ECO:0000256" key="3">
    <source>
        <dbReference type="RuleBase" id="RU362097"/>
    </source>
</evidence>
<dbReference type="PROSITE" id="PS51257">
    <property type="entry name" value="PROKAR_LIPOPROTEIN"/>
    <property type="match status" value="1"/>
</dbReference>
<keyword evidence="3" id="KW-0812">Transmembrane</keyword>
<feature type="chain" id="PRO_5010755212" evidence="3">
    <location>
        <begin position="21"/>
        <end position="470"/>
    </location>
</feature>
<comment type="caution">
    <text evidence="4">The sequence shown here is derived from an EMBL/GenBank/DDBJ whole genome shotgun (WGS) entry which is preliminary data.</text>
</comment>
<dbReference type="STRING" id="1646377.BS640_11825"/>
<evidence type="ECO:0000313" key="5">
    <source>
        <dbReference type="Proteomes" id="UP000192536"/>
    </source>
</evidence>
<keyword evidence="3" id="KW-0472">Membrane</keyword>
<dbReference type="RefSeq" id="WP_017492015.1">
    <property type="nucleotide sequence ID" value="NZ_CAUQAZ010000011.1"/>
</dbReference>
<keyword evidence="3" id="KW-0732">Signal</keyword>
<dbReference type="SUPFAM" id="SSF56954">
    <property type="entry name" value="Outer membrane efflux proteins (OEP)"/>
    <property type="match status" value="1"/>
</dbReference>
<dbReference type="GeneID" id="93568949"/>
<dbReference type="EMBL" id="MRWE01000017">
    <property type="protein sequence ID" value="ORJ25300.1"/>
    <property type="molecule type" value="Genomic_DNA"/>
</dbReference>
<feature type="signal peptide" evidence="3">
    <location>
        <begin position="1"/>
        <end position="20"/>
    </location>
</feature>
<dbReference type="Gene3D" id="2.20.200.10">
    <property type="entry name" value="Outer membrane efflux proteins (OEP)"/>
    <property type="match status" value="1"/>
</dbReference>
<evidence type="ECO:0000313" key="4">
    <source>
        <dbReference type="EMBL" id="ORJ25300.1"/>
    </source>
</evidence>
<proteinExistence type="inferred from homology"/>
<dbReference type="PANTHER" id="PTHR30203">
    <property type="entry name" value="OUTER MEMBRANE CATION EFFLUX PROTEIN"/>
    <property type="match status" value="1"/>
</dbReference>
<comment type="similarity">
    <text evidence="2 3">Belongs to the outer membrane factor (OMF) (TC 1.B.17) family.</text>
</comment>
<dbReference type="PANTHER" id="PTHR30203:SF32">
    <property type="entry name" value="CATION EFFLUX SYSTEM PROTEIN CUSC"/>
    <property type="match status" value="1"/>
</dbReference>
<dbReference type="Proteomes" id="UP000192536">
    <property type="component" value="Unassembled WGS sequence"/>
</dbReference>
<dbReference type="AlphaFoldDB" id="A0A1X0WES3"/>
<name>A0A1X0WES3_9GAMM</name>
<gene>
    <name evidence="4" type="ORF">BS640_11825</name>
</gene>
<dbReference type="NCBIfam" id="TIGR01845">
    <property type="entry name" value="outer_NodT"/>
    <property type="match status" value="1"/>
</dbReference>
<dbReference type="GO" id="GO:0009279">
    <property type="term" value="C:cell outer membrane"/>
    <property type="evidence" value="ECO:0007669"/>
    <property type="project" value="UniProtKB-SubCell"/>
</dbReference>
<dbReference type="GO" id="GO:0015562">
    <property type="term" value="F:efflux transmembrane transporter activity"/>
    <property type="evidence" value="ECO:0007669"/>
    <property type="project" value="InterPro"/>
</dbReference>
<organism evidence="4 5">
    <name type="scientific">Rouxiella badensis</name>
    <dbReference type="NCBI Taxonomy" id="1646377"/>
    <lineage>
        <taxon>Bacteria</taxon>
        <taxon>Pseudomonadati</taxon>
        <taxon>Pseudomonadota</taxon>
        <taxon>Gammaproteobacteria</taxon>
        <taxon>Enterobacterales</taxon>
        <taxon>Yersiniaceae</taxon>
        <taxon>Rouxiella</taxon>
    </lineage>
</organism>
<dbReference type="InterPro" id="IPR010131">
    <property type="entry name" value="MdtP/NodT-like"/>
</dbReference>
<reference evidence="4 5" key="1">
    <citation type="journal article" date="2017" name="Int. J. Syst. Evol. Microbiol.">
        <title>Rouxiella badensis sp. nov. and Rouxiella silvae sp. nov. isolated from peat bog soil in Germany and emendation of the genus description.</title>
        <authorList>
            <person name="Le Fleche-Mateos A."/>
            <person name="Kugler J.H."/>
            <person name="Hansen S.H."/>
            <person name="Syldatk C."/>
            <person name="Hausmann R."/>
            <person name="Lomprez F."/>
            <person name="Vandenbogaert M."/>
            <person name="Manuguerra J.C."/>
            <person name="Grimont P.A."/>
        </authorList>
    </citation>
    <scope>NUCLEOTIDE SEQUENCE [LARGE SCALE GENOMIC DNA]</scope>
    <source>
        <strain evidence="4 5">DSM 100043</strain>
    </source>
</reference>
<evidence type="ECO:0000256" key="1">
    <source>
        <dbReference type="ARBA" id="ARBA00004459"/>
    </source>
</evidence>
<dbReference type="Pfam" id="PF02321">
    <property type="entry name" value="OEP"/>
    <property type="match status" value="2"/>
</dbReference>
<evidence type="ECO:0000256" key="2">
    <source>
        <dbReference type="ARBA" id="ARBA00007613"/>
    </source>
</evidence>
<dbReference type="Gene3D" id="1.20.1600.10">
    <property type="entry name" value="Outer membrane efflux proteins (OEP)"/>
    <property type="match status" value="1"/>
</dbReference>
<keyword evidence="5" id="KW-1185">Reference proteome</keyword>
<keyword evidence="3" id="KW-0564">Palmitate</keyword>
<keyword evidence="3" id="KW-0449">Lipoprotein</keyword>
<sequence length="470" mass="50529">MNKPRFALPLFSALTLTILAGCTMEPKYERPALPVASDWTTSKGVDAGKVQDIGWSQFFNQPDMKQVITLALANNRDLRVAALNVETARATFQIDRAALLPTLDATGGETATHLPGGLYSTQSTGPVTYRDYSAGVGVSAYELDLFGRVRSLRDQGLETYLATAATQRATQITLVSEVAEGYLSLAADNDLLKLAIDTAKSQTDSYNLTKRSFDQGVSNSQDLAQAETTVRSAQADIAQYTRQVRQDVNALTLLVGTEIPVNLLQNASLKDNWNFPQTPAGLPSDLLTRRPDIIAAEHTLKAANANIGAARAAFFPRISLTGSAGTESGSLSNLFRGGTGAWSFGPSISIPIFDGGVNSANLDIAKTEKKIEIANYEKAIQTAFKEVSDGLAGQATYSNQLKSVQQATDANQRNYDLSQQRFKGGVDNYLSVLVAQRSLYAAQQTLISVKLAQLNSDITLFKALGGGWKK</sequence>